<keyword evidence="2" id="KW-0547">Nucleotide-binding</keyword>
<proteinExistence type="inferred from homology"/>
<feature type="compositionally biased region" description="Basic and acidic residues" evidence="4">
    <location>
        <begin position="362"/>
        <end position="376"/>
    </location>
</feature>
<feature type="compositionally biased region" description="Basic and acidic residues" evidence="4">
    <location>
        <begin position="272"/>
        <end position="281"/>
    </location>
</feature>
<gene>
    <name evidence="6" type="ORF">QC761_0063210</name>
</gene>
<dbReference type="InterPro" id="IPR000121">
    <property type="entry name" value="PEP_util_C"/>
</dbReference>
<feature type="domain" description="PEP-utilising enzyme C-terminal" evidence="5">
    <location>
        <begin position="34"/>
        <end position="254"/>
    </location>
</feature>
<evidence type="ECO:0000256" key="4">
    <source>
        <dbReference type="SAM" id="MobiDB-lite"/>
    </source>
</evidence>
<sequence length="402" mass="44834">MALVHFDRLKDEKVQDQIVKLTVGYPHKPDYFVNKLAHGLAALCATFFPRPTIIRLSDFKTNEYAGLIGGAEFEPLEESPMLGFRGASRYYSPRYRDGFALECRAIKQLREVMGFTNAVVMVPFCRTVDEAKKVLDVMAENGLRRGEGGLKVYVMCEIPSNVILAERFTEHFDGFSIGSNDLTQLTLGVDRDSGLLADLFDEQDEAVKWMIARVIRVARERGSKVGICGQAPSDHPEFARFLVEAGIDSISAETAIESRLEMANGPYLPLVEEDRSADTRHNRPSPKRRGPLGREDGLGSLFTLFCKLLVSKRVGREHLVEGDAVDGRRRPSNHLTVAMNAQNKQLDRAGGHPGLFRQQTPDPDRLEERPGAKDLELGQPGKLLRNRGEEIDRVGDEKDDGV</sequence>
<comment type="similarity">
    <text evidence="1">Belongs to the PEP-utilizing enzyme family.</text>
</comment>
<dbReference type="PANTHER" id="PTHR43030">
    <property type="entry name" value="PHOSPHOENOLPYRUVATE SYNTHASE"/>
    <property type="match status" value="1"/>
</dbReference>
<dbReference type="RefSeq" id="XP_062731968.1">
    <property type="nucleotide sequence ID" value="XM_062872610.1"/>
</dbReference>
<dbReference type="InterPro" id="IPR006319">
    <property type="entry name" value="PEP_synth"/>
</dbReference>
<reference evidence="6 7" key="1">
    <citation type="journal article" date="2023" name="bioRxiv">
        <title>High-quality genome assemblies of four members of thePodospora anserinaspecies complex.</title>
        <authorList>
            <person name="Ament-Velasquez S.L."/>
            <person name="Vogan A.A."/>
            <person name="Wallerman O."/>
            <person name="Hartmann F."/>
            <person name="Gautier V."/>
            <person name="Silar P."/>
            <person name="Giraud T."/>
            <person name="Johannesson H."/>
        </authorList>
    </citation>
    <scope>NUCLEOTIDE SEQUENCE [LARGE SCALE GENOMIC DNA]</scope>
    <source>
        <strain evidence="6 7">CBS 112042</strain>
    </source>
</reference>
<feature type="region of interest" description="Disordered" evidence="4">
    <location>
        <begin position="345"/>
        <end position="402"/>
    </location>
</feature>
<dbReference type="InterPro" id="IPR015813">
    <property type="entry name" value="Pyrv/PenolPyrv_kinase-like_dom"/>
</dbReference>
<dbReference type="Proteomes" id="UP001322138">
    <property type="component" value="Unassembled WGS sequence"/>
</dbReference>
<evidence type="ECO:0000256" key="1">
    <source>
        <dbReference type="ARBA" id="ARBA00007837"/>
    </source>
</evidence>
<feature type="region of interest" description="Disordered" evidence="4">
    <location>
        <begin position="270"/>
        <end position="294"/>
    </location>
</feature>
<evidence type="ECO:0000259" key="5">
    <source>
        <dbReference type="Pfam" id="PF02896"/>
    </source>
</evidence>
<dbReference type="GeneID" id="87891838"/>
<dbReference type="PANTHER" id="PTHR43030:SF1">
    <property type="entry name" value="PHOSPHOENOLPYRUVATE SYNTHASE"/>
    <property type="match status" value="1"/>
</dbReference>
<keyword evidence="7" id="KW-1185">Reference proteome</keyword>
<dbReference type="Pfam" id="PF02896">
    <property type="entry name" value="PEP-utilizers_C"/>
    <property type="match status" value="1"/>
</dbReference>
<protein>
    <recommendedName>
        <fullName evidence="5">PEP-utilising enzyme C-terminal domain-containing protein</fullName>
    </recommendedName>
</protein>
<dbReference type="PROSITE" id="PS00742">
    <property type="entry name" value="PEP_ENZYMES_2"/>
    <property type="match status" value="1"/>
</dbReference>
<dbReference type="InterPro" id="IPR040442">
    <property type="entry name" value="Pyrv_kinase-like_dom_sf"/>
</dbReference>
<accession>A0ABR0FI44</accession>
<keyword evidence="3" id="KW-0067">ATP-binding</keyword>
<evidence type="ECO:0000313" key="6">
    <source>
        <dbReference type="EMBL" id="KAK4642992.1"/>
    </source>
</evidence>
<dbReference type="InterPro" id="IPR023151">
    <property type="entry name" value="PEP_util_CS"/>
</dbReference>
<organism evidence="6 7">
    <name type="scientific">Podospora bellae-mahoneyi</name>
    <dbReference type="NCBI Taxonomy" id="2093777"/>
    <lineage>
        <taxon>Eukaryota</taxon>
        <taxon>Fungi</taxon>
        <taxon>Dikarya</taxon>
        <taxon>Ascomycota</taxon>
        <taxon>Pezizomycotina</taxon>
        <taxon>Sordariomycetes</taxon>
        <taxon>Sordariomycetidae</taxon>
        <taxon>Sordariales</taxon>
        <taxon>Podosporaceae</taxon>
        <taxon>Podospora</taxon>
    </lineage>
</organism>
<dbReference type="SUPFAM" id="SSF51621">
    <property type="entry name" value="Phosphoenolpyruvate/pyruvate domain"/>
    <property type="match status" value="1"/>
</dbReference>
<evidence type="ECO:0000256" key="2">
    <source>
        <dbReference type="ARBA" id="ARBA00022741"/>
    </source>
</evidence>
<evidence type="ECO:0000313" key="7">
    <source>
        <dbReference type="Proteomes" id="UP001322138"/>
    </source>
</evidence>
<comment type="caution">
    <text evidence="6">The sequence shown here is derived from an EMBL/GenBank/DDBJ whole genome shotgun (WGS) entry which is preliminary data.</text>
</comment>
<dbReference type="Gene3D" id="3.20.20.60">
    <property type="entry name" value="Phosphoenolpyruvate-binding domains"/>
    <property type="match status" value="1"/>
</dbReference>
<name>A0ABR0FI44_9PEZI</name>
<feature type="compositionally biased region" description="Basic residues" evidence="4">
    <location>
        <begin position="282"/>
        <end position="291"/>
    </location>
</feature>
<evidence type="ECO:0000256" key="3">
    <source>
        <dbReference type="ARBA" id="ARBA00022840"/>
    </source>
</evidence>
<feature type="compositionally biased region" description="Basic and acidic residues" evidence="4">
    <location>
        <begin position="386"/>
        <end position="402"/>
    </location>
</feature>
<dbReference type="EMBL" id="JAFFGZ010000006">
    <property type="protein sequence ID" value="KAK4642992.1"/>
    <property type="molecule type" value="Genomic_DNA"/>
</dbReference>